<gene>
    <name evidence="2" type="ORF">BCR44DRAFT_133289</name>
</gene>
<feature type="transmembrane region" description="Helical" evidence="1">
    <location>
        <begin position="20"/>
        <end position="41"/>
    </location>
</feature>
<name>A0A1Y2I4J0_9FUNG</name>
<dbReference type="PANTHER" id="PTHR12242">
    <property type="entry name" value="OS02G0130600 PROTEIN-RELATED"/>
    <property type="match status" value="1"/>
</dbReference>
<dbReference type="AlphaFoldDB" id="A0A1Y2I4J0"/>
<dbReference type="GO" id="GO:0016020">
    <property type="term" value="C:membrane"/>
    <property type="evidence" value="ECO:0007669"/>
    <property type="project" value="TreeGrafter"/>
</dbReference>
<reference evidence="2 3" key="1">
    <citation type="submission" date="2016-07" db="EMBL/GenBank/DDBJ databases">
        <title>Pervasive Adenine N6-methylation of Active Genes in Fungi.</title>
        <authorList>
            <consortium name="DOE Joint Genome Institute"/>
            <person name="Mondo S.J."/>
            <person name="Dannebaum R.O."/>
            <person name="Kuo R.C."/>
            <person name="Labutti K."/>
            <person name="Haridas S."/>
            <person name="Kuo A."/>
            <person name="Salamov A."/>
            <person name="Ahrendt S.R."/>
            <person name="Lipzen A."/>
            <person name="Sullivan W."/>
            <person name="Andreopoulos W.B."/>
            <person name="Clum A."/>
            <person name="Lindquist E."/>
            <person name="Daum C."/>
            <person name="Ramamoorthy G.K."/>
            <person name="Gryganskyi A."/>
            <person name="Culley D."/>
            <person name="Magnuson J.K."/>
            <person name="James T.Y."/>
            <person name="O'Malley M.A."/>
            <person name="Stajich J.E."/>
            <person name="Spatafora J.W."/>
            <person name="Visel A."/>
            <person name="Grigoriev I.V."/>
        </authorList>
    </citation>
    <scope>NUCLEOTIDE SEQUENCE [LARGE SCALE GENOMIC DNA]</scope>
    <source>
        <strain evidence="2 3">PL171</strain>
    </source>
</reference>
<protein>
    <submittedName>
        <fullName evidence="2">Uncharacterized protein</fullName>
    </submittedName>
</protein>
<comment type="caution">
    <text evidence="2">The sequence shown here is derived from an EMBL/GenBank/DDBJ whole genome shotgun (WGS) entry which is preliminary data.</text>
</comment>
<evidence type="ECO:0000313" key="2">
    <source>
        <dbReference type="EMBL" id="ORZ40881.1"/>
    </source>
</evidence>
<keyword evidence="1" id="KW-0472">Membrane</keyword>
<proteinExistence type="predicted"/>
<feature type="non-terminal residue" evidence="2">
    <location>
        <position position="234"/>
    </location>
</feature>
<dbReference type="EMBL" id="MCFL01000002">
    <property type="protein sequence ID" value="ORZ40881.1"/>
    <property type="molecule type" value="Genomic_DNA"/>
</dbReference>
<evidence type="ECO:0000313" key="3">
    <source>
        <dbReference type="Proteomes" id="UP000193411"/>
    </source>
</evidence>
<evidence type="ECO:0000256" key="1">
    <source>
        <dbReference type="SAM" id="Phobius"/>
    </source>
</evidence>
<feature type="transmembrane region" description="Helical" evidence="1">
    <location>
        <begin position="124"/>
        <end position="146"/>
    </location>
</feature>
<accession>A0A1Y2I4J0</accession>
<dbReference type="OrthoDB" id="419711at2759"/>
<sequence length="234" mass="26610">MGMHFVDNVGASKDAGYFFYFTNLNHIGLIIYLIYTLHITYKSFNWTASSTVSPFFSTLHSLLYSWNAVFHFIVTAVYWALLSDRFFKQTNQLARFFSVAQHGITLLYVWFVELALGYMTINPWALLPVVILFALYAAWGILYYFWDGTWVYGFLDYTRPSAAYMYPGIAAACIISFFLIRGLHLVRNRMFKHRSLNLPPALAAAAQYTKQAMPMTVGITASGSAASGSELLER</sequence>
<dbReference type="Proteomes" id="UP000193411">
    <property type="component" value="Unassembled WGS sequence"/>
</dbReference>
<keyword evidence="3" id="KW-1185">Reference proteome</keyword>
<dbReference type="STRING" id="765915.A0A1Y2I4J0"/>
<keyword evidence="1" id="KW-1133">Transmembrane helix</keyword>
<keyword evidence="1" id="KW-0812">Transmembrane</keyword>
<organism evidence="2 3">
    <name type="scientific">Catenaria anguillulae PL171</name>
    <dbReference type="NCBI Taxonomy" id="765915"/>
    <lineage>
        <taxon>Eukaryota</taxon>
        <taxon>Fungi</taxon>
        <taxon>Fungi incertae sedis</taxon>
        <taxon>Blastocladiomycota</taxon>
        <taxon>Blastocladiomycetes</taxon>
        <taxon>Blastocladiales</taxon>
        <taxon>Catenariaceae</taxon>
        <taxon>Catenaria</taxon>
    </lineage>
</organism>
<feature type="transmembrane region" description="Helical" evidence="1">
    <location>
        <begin position="62"/>
        <end position="81"/>
    </location>
</feature>
<feature type="transmembrane region" description="Helical" evidence="1">
    <location>
        <begin position="166"/>
        <end position="186"/>
    </location>
</feature>
<feature type="transmembrane region" description="Helical" evidence="1">
    <location>
        <begin position="93"/>
        <end position="112"/>
    </location>
</feature>
<dbReference type="PANTHER" id="PTHR12242:SF1">
    <property type="entry name" value="MYND-TYPE DOMAIN-CONTAINING PROTEIN"/>
    <property type="match status" value="1"/>
</dbReference>